<dbReference type="GO" id="GO:0004311">
    <property type="term" value="F:geranylgeranyl diphosphate synthase activity"/>
    <property type="evidence" value="ECO:0007669"/>
    <property type="project" value="InterPro"/>
</dbReference>
<dbReference type="InterPro" id="IPR002060">
    <property type="entry name" value="Squ/phyt_synthse"/>
</dbReference>
<reference evidence="3" key="1">
    <citation type="submission" date="2012-06" db="EMBL/GenBank/DDBJ databases">
        <title>The complete genome of Flexibacter litoralis DSM 6794.</title>
        <authorList>
            <person name="Lucas S."/>
            <person name="Copeland A."/>
            <person name="Lapidus A."/>
            <person name="Glavina del Rio T."/>
            <person name="Dalin E."/>
            <person name="Tice H."/>
            <person name="Bruce D."/>
            <person name="Goodwin L."/>
            <person name="Pitluck S."/>
            <person name="Peters L."/>
            <person name="Ovchinnikova G."/>
            <person name="Lu M."/>
            <person name="Kyrpides N."/>
            <person name="Mavromatis K."/>
            <person name="Ivanova N."/>
            <person name="Brettin T."/>
            <person name="Detter J.C."/>
            <person name="Han C."/>
            <person name="Larimer F."/>
            <person name="Land M."/>
            <person name="Hauser L."/>
            <person name="Markowitz V."/>
            <person name="Cheng J.-F."/>
            <person name="Hugenholtz P."/>
            <person name="Woyke T."/>
            <person name="Wu D."/>
            <person name="Spring S."/>
            <person name="Lang E."/>
            <person name="Kopitz M."/>
            <person name="Brambilla E."/>
            <person name="Klenk H.-P."/>
            <person name="Eisen J.A."/>
        </authorList>
    </citation>
    <scope>NUCLEOTIDE SEQUENCE [LARGE SCALE GENOMIC DNA]</scope>
    <source>
        <strain evidence="3">ATCC 23117 / DSM 6794 / NBRC 15988 / NCIMB 1366 / Sio-4</strain>
    </source>
</reference>
<dbReference type="InterPro" id="IPR008949">
    <property type="entry name" value="Isoprenoid_synthase_dom_sf"/>
</dbReference>
<proteinExistence type="predicted"/>
<evidence type="ECO:0000313" key="3">
    <source>
        <dbReference type="Proteomes" id="UP000006054"/>
    </source>
</evidence>
<dbReference type="InterPro" id="IPR019845">
    <property type="entry name" value="Squalene/phytoene_synthase_CS"/>
</dbReference>
<dbReference type="GO" id="GO:0051996">
    <property type="term" value="F:squalene synthase [NAD(P)H] activity"/>
    <property type="evidence" value="ECO:0007669"/>
    <property type="project" value="InterPro"/>
</dbReference>
<dbReference type="CDD" id="cd00683">
    <property type="entry name" value="Trans_IPPS_HH"/>
    <property type="match status" value="1"/>
</dbReference>
<dbReference type="STRING" id="880071.Fleli_1491"/>
<dbReference type="SFLD" id="SFLDG01212">
    <property type="entry name" value="Phytoene_synthase_like"/>
    <property type="match status" value="1"/>
</dbReference>
<dbReference type="RefSeq" id="WP_014797372.1">
    <property type="nucleotide sequence ID" value="NC_018018.1"/>
</dbReference>
<dbReference type="PATRIC" id="fig|880071.3.peg.1473"/>
<dbReference type="Pfam" id="PF00494">
    <property type="entry name" value="SQS_PSY"/>
    <property type="match status" value="1"/>
</dbReference>
<organism evidence="2 3">
    <name type="scientific">Bernardetia litoralis (strain ATCC 23117 / DSM 6794 / NBRC 15988 / NCIMB 1366 / Fx l1 / Sio-4)</name>
    <name type="common">Flexibacter litoralis</name>
    <dbReference type="NCBI Taxonomy" id="880071"/>
    <lineage>
        <taxon>Bacteria</taxon>
        <taxon>Pseudomonadati</taxon>
        <taxon>Bacteroidota</taxon>
        <taxon>Cytophagia</taxon>
        <taxon>Cytophagales</taxon>
        <taxon>Bernardetiaceae</taxon>
        <taxon>Bernardetia</taxon>
    </lineage>
</organism>
<name>I4AIY0_BERLS</name>
<dbReference type="Proteomes" id="UP000006054">
    <property type="component" value="Chromosome"/>
</dbReference>
<dbReference type="SFLD" id="SFLDG01018">
    <property type="entry name" value="Squalene/Phytoene_Synthase_Lik"/>
    <property type="match status" value="1"/>
</dbReference>
<dbReference type="Gene3D" id="1.10.600.10">
    <property type="entry name" value="Farnesyl Diphosphate Synthase"/>
    <property type="match status" value="1"/>
</dbReference>
<evidence type="ECO:0000313" key="2">
    <source>
        <dbReference type="EMBL" id="AFM03915.1"/>
    </source>
</evidence>
<evidence type="ECO:0000256" key="1">
    <source>
        <dbReference type="ARBA" id="ARBA00022679"/>
    </source>
</evidence>
<dbReference type="PROSITE" id="PS01045">
    <property type="entry name" value="SQUALEN_PHYTOEN_SYN_2"/>
    <property type="match status" value="1"/>
</dbReference>
<dbReference type="SUPFAM" id="SSF48576">
    <property type="entry name" value="Terpenoid synthases"/>
    <property type="match status" value="1"/>
</dbReference>
<dbReference type="KEGG" id="fli:Fleli_1491"/>
<gene>
    <name evidence="2" type="ordered locus">Fleli_1491</name>
</gene>
<dbReference type="GO" id="GO:0016117">
    <property type="term" value="P:carotenoid biosynthetic process"/>
    <property type="evidence" value="ECO:0007669"/>
    <property type="project" value="UniProtKB-ARBA"/>
</dbReference>
<protein>
    <submittedName>
        <fullName evidence="2">Phytoene/squalene synthetase</fullName>
    </submittedName>
</protein>
<dbReference type="SFLD" id="SFLDS00005">
    <property type="entry name" value="Isoprenoid_Synthase_Type_I"/>
    <property type="match status" value="1"/>
</dbReference>
<accession>I4AIY0</accession>
<dbReference type="InterPro" id="IPR044843">
    <property type="entry name" value="Trans_IPPS_bact-type"/>
</dbReference>
<keyword evidence="3" id="KW-1185">Reference proteome</keyword>
<dbReference type="AlphaFoldDB" id="I4AIY0"/>
<dbReference type="HOGENOM" id="CLU_037269_3_0_10"/>
<dbReference type="InterPro" id="IPR033904">
    <property type="entry name" value="Trans_IPPS_HH"/>
</dbReference>
<dbReference type="eggNOG" id="COG1562">
    <property type="taxonomic scope" value="Bacteria"/>
</dbReference>
<dbReference type="EMBL" id="CP003345">
    <property type="protein sequence ID" value="AFM03915.1"/>
    <property type="molecule type" value="Genomic_DNA"/>
</dbReference>
<sequence>MNTITSSITSSSTRTDTISDSMALYNTTALKCSKLITQHYSTSFTLGIQTLNKKLHFPIYAIYGYVRYADEIVDTFHDKDRASLLARFREDTYRAIDEKISTNPVIHSFQLAVERYSIDKKLIEAFLNSMKMDLDKKEYDDNKYHEYIYGSAEVVGLMCLRVFCENDSTLYDSLEAGARSLGAAFQKVNFLRDMKSDFDERGRVYFPNINYLQFDANAKFEIENDIQKDFDAAYEAILRLPKTSRMGVYLAYIYYLKLFNKIKQSSTQTILSERIRVPDSKKIFLLVESYVKHRFNYI</sequence>
<keyword evidence="1" id="KW-0808">Transferase</keyword>
<dbReference type="PANTHER" id="PTHR31480">
    <property type="entry name" value="BIFUNCTIONAL LYCOPENE CYCLASE/PHYTOENE SYNTHASE"/>
    <property type="match status" value="1"/>
</dbReference>